<feature type="non-terminal residue" evidence="3">
    <location>
        <position position="1"/>
    </location>
</feature>
<gene>
    <name evidence="3" type="ORF">DSTB1V02_LOCUS15114</name>
</gene>
<evidence type="ECO:0000313" key="4">
    <source>
        <dbReference type="Proteomes" id="UP000677054"/>
    </source>
</evidence>
<dbReference type="EMBL" id="CAJPEV010024516">
    <property type="protein sequence ID" value="CAG0908511.1"/>
    <property type="molecule type" value="Genomic_DNA"/>
</dbReference>
<dbReference type="EMBL" id="LR924034">
    <property type="protein sequence ID" value="CAD7255369.1"/>
    <property type="molecule type" value="Genomic_DNA"/>
</dbReference>
<dbReference type="SUPFAM" id="SSF54506">
    <property type="entry name" value="Diaminopimelate epimerase-like"/>
    <property type="match status" value="1"/>
</dbReference>
<comment type="similarity">
    <text evidence="1">Belongs to the PhzF family.</text>
</comment>
<dbReference type="Gene3D" id="3.10.310.10">
    <property type="entry name" value="Diaminopimelate Epimerase, Chain A, domain 1"/>
    <property type="match status" value="1"/>
</dbReference>
<proteinExistence type="inferred from homology"/>
<evidence type="ECO:0000256" key="2">
    <source>
        <dbReference type="ARBA" id="ARBA00023235"/>
    </source>
</evidence>
<keyword evidence="2" id="KW-0413">Isomerase</keyword>
<organism evidence="3">
    <name type="scientific">Darwinula stevensoni</name>
    <dbReference type="NCBI Taxonomy" id="69355"/>
    <lineage>
        <taxon>Eukaryota</taxon>
        <taxon>Metazoa</taxon>
        <taxon>Ecdysozoa</taxon>
        <taxon>Arthropoda</taxon>
        <taxon>Crustacea</taxon>
        <taxon>Oligostraca</taxon>
        <taxon>Ostracoda</taxon>
        <taxon>Podocopa</taxon>
        <taxon>Podocopida</taxon>
        <taxon>Darwinulocopina</taxon>
        <taxon>Darwinuloidea</taxon>
        <taxon>Darwinulidae</taxon>
        <taxon>Darwinula</taxon>
    </lineage>
</organism>
<accession>A0A7R9FU67</accession>
<dbReference type="Pfam" id="PF02567">
    <property type="entry name" value="PhzC-PhzF"/>
    <property type="match status" value="1"/>
</dbReference>
<dbReference type="InterPro" id="IPR003719">
    <property type="entry name" value="Phenazine_PhzF-like"/>
</dbReference>
<dbReference type="GO" id="GO:0016853">
    <property type="term" value="F:isomerase activity"/>
    <property type="evidence" value="ECO:0007669"/>
    <property type="project" value="UniProtKB-KW"/>
</dbReference>
<sequence length="206" mass="22844">MLWDESNVKLGVSLPIFIVDAFTGQPLSGNPAAVCLVEGRQDIPDQTKQSMASELNLSETAIVTKIRMEDRFDTASQFRLRWFTPTREVPLCGHATLAAAAVLFFCCNNPSGKLKFETVGGVLGARKKGRTIVLDFPAHRPVPLDATLRAEAEPLVREIMRGLEPVDLAYCPMTKDLLIRLEDFYSRQVSRRSPGTETPNIKANKK</sequence>
<dbReference type="PANTHER" id="PTHR13774">
    <property type="entry name" value="PHENAZINE BIOSYNTHESIS PROTEIN"/>
    <property type="match status" value="1"/>
</dbReference>
<dbReference type="OrthoDB" id="75169at2759"/>
<dbReference type="Proteomes" id="UP000677054">
    <property type="component" value="Unassembled WGS sequence"/>
</dbReference>
<protein>
    <submittedName>
        <fullName evidence="3">Uncharacterized protein</fullName>
    </submittedName>
</protein>
<evidence type="ECO:0000313" key="3">
    <source>
        <dbReference type="EMBL" id="CAD7255369.1"/>
    </source>
</evidence>
<dbReference type="AlphaFoldDB" id="A0A7R9FU67"/>
<dbReference type="GO" id="GO:0005737">
    <property type="term" value="C:cytoplasm"/>
    <property type="evidence" value="ECO:0007669"/>
    <property type="project" value="TreeGrafter"/>
</dbReference>
<evidence type="ECO:0000256" key="1">
    <source>
        <dbReference type="ARBA" id="ARBA00008270"/>
    </source>
</evidence>
<name>A0A7R9FU67_9CRUS</name>
<keyword evidence="4" id="KW-1185">Reference proteome</keyword>
<dbReference type="PANTHER" id="PTHR13774:SF17">
    <property type="entry name" value="PHENAZINE BIOSYNTHESIS-LIKE DOMAIN-CONTAINING PROTEIN"/>
    <property type="match status" value="1"/>
</dbReference>
<reference evidence="3" key="1">
    <citation type="submission" date="2020-11" db="EMBL/GenBank/DDBJ databases">
        <authorList>
            <person name="Tran Van P."/>
        </authorList>
    </citation>
    <scope>NUCLEOTIDE SEQUENCE</scope>
</reference>